<organism evidence="1 2">
    <name type="scientific">Asparagus officinalis</name>
    <name type="common">Garden asparagus</name>
    <dbReference type="NCBI Taxonomy" id="4686"/>
    <lineage>
        <taxon>Eukaryota</taxon>
        <taxon>Viridiplantae</taxon>
        <taxon>Streptophyta</taxon>
        <taxon>Embryophyta</taxon>
        <taxon>Tracheophyta</taxon>
        <taxon>Spermatophyta</taxon>
        <taxon>Magnoliopsida</taxon>
        <taxon>Liliopsida</taxon>
        <taxon>Asparagales</taxon>
        <taxon>Asparagaceae</taxon>
        <taxon>Asparagoideae</taxon>
        <taxon>Asparagus</taxon>
    </lineage>
</organism>
<dbReference type="SUPFAM" id="SSF53335">
    <property type="entry name" value="S-adenosyl-L-methionine-dependent methyltransferases"/>
    <property type="match status" value="1"/>
</dbReference>
<dbReference type="PANTHER" id="PTHR37217:SF1">
    <property type="entry name" value="EXPRESSED PROTEIN"/>
    <property type="match status" value="1"/>
</dbReference>
<evidence type="ECO:0008006" key="3">
    <source>
        <dbReference type="Google" id="ProtNLM"/>
    </source>
</evidence>
<name>A0A5P1EMT3_ASPOF</name>
<dbReference type="AlphaFoldDB" id="A0A5P1EMT3"/>
<dbReference type="Gene3D" id="3.40.50.150">
    <property type="entry name" value="Vaccinia Virus protein VP39"/>
    <property type="match status" value="1"/>
</dbReference>
<dbReference type="GO" id="GO:0009507">
    <property type="term" value="C:chloroplast"/>
    <property type="evidence" value="ECO:0007669"/>
    <property type="project" value="TreeGrafter"/>
</dbReference>
<dbReference type="PANTHER" id="PTHR37217">
    <property type="entry name" value="EXPRESSED PROTEIN"/>
    <property type="match status" value="1"/>
</dbReference>
<accession>A0A5P1EMT3</accession>
<gene>
    <name evidence="1" type="ORF">A4U43_C07F36210</name>
</gene>
<dbReference type="Gramene" id="ONK65350">
    <property type="protein sequence ID" value="ONK65350"/>
    <property type="gene ID" value="A4U43_C07F36210"/>
</dbReference>
<proteinExistence type="predicted"/>
<dbReference type="EMBL" id="CM007387">
    <property type="protein sequence ID" value="ONK65350.1"/>
    <property type="molecule type" value="Genomic_DNA"/>
</dbReference>
<dbReference type="Proteomes" id="UP000243459">
    <property type="component" value="Chromosome 7"/>
</dbReference>
<protein>
    <recommendedName>
        <fullName evidence="3">Methyltransferase type 11 domain-containing protein</fullName>
    </recommendedName>
</protein>
<dbReference type="InterPro" id="IPR029063">
    <property type="entry name" value="SAM-dependent_MTases_sf"/>
</dbReference>
<sequence length="121" mass="13314">MIKEGNDRVRCLQGGILDVVPEKFLPFDVVFACYFPGMGVGVEELVGAAARWCSPGGRLVISFDQGRQTIEREHRKLHPDIAASDLPDKITLEKAAANHSFQVTEFVDEPSLYLAVLNLTA</sequence>
<reference evidence="2" key="1">
    <citation type="journal article" date="2017" name="Nat. Commun.">
        <title>The asparagus genome sheds light on the origin and evolution of a young Y chromosome.</title>
        <authorList>
            <person name="Harkess A."/>
            <person name="Zhou J."/>
            <person name="Xu C."/>
            <person name="Bowers J.E."/>
            <person name="Van der Hulst R."/>
            <person name="Ayyampalayam S."/>
            <person name="Mercati F."/>
            <person name="Riccardi P."/>
            <person name="McKain M.R."/>
            <person name="Kakrana A."/>
            <person name="Tang H."/>
            <person name="Ray J."/>
            <person name="Groenendijk J."/>
            <person name="Arikit S."/>
            <person name="Mathioni S.M."/>
            <person name="Nakano M."/>
            <person name="Shan H."/>
            <person name="Telgmann-Rauber A."/>
            <person name="Kanno A."/>
            <person name="Yue Z."/>
            <person name="Chen H."/>
            <person name="Li W."/>
            <person name="Chen Y."/>
            <person name="Xu X."/>
            <person name="Zhang Y."/>
            <person name="Luo S."/>
            <person name="Chen H."/>
            <person name="Gao J."/>
            <person name="Mao Z."/>
            <person name="Pires J.C."/>
            <person name="Luo M."/>
            <person name="Kudrna D."/>
            <person name="Wing R.A."/>
            <person name="Meyers B.C."/>
            <person name="Yi K."/>
            <person name="Kong H."/>
            <person name="Lavrijsen P."/>
            <person name="Sunseri F."/>
            <person name="Falavigna A."/>
            <person name="Ye Y."/>
            <person name="Leebens-Mack J.H."/>
            <person name="Chen G."/>
        </authorList>
    </citation>
    <scope>NUCLEOTIDE SEQUENCE [LARGE SCALE GENOMIC DNA]</scope>
    <source>
        <strain evidence="2">cv. DH0086</strain>
    </source>
</reference>
<dbReference type="OMA" id="CKFRTHL"/>
<keyword evidence="2" id="KW-1185">Reference proteome</keyword>
<evidence type="ECO:0000313" key="2">
    <source>
        <dbReference type="Proteomes" id="UP000243459"/>
    </source>
</evidence>
<evidence type="ECO:0000313" key="1">
    <source>
        <dbReference type="EMBL" id="ONK65350.1"/>
    </source>
</evidence>